<evidence type="ECO:0000313" key="2">
    <source>
        <dbReference type="EMBL" id="CAB4620691.1"/>
    </source>
</evidence>
<accession>A0A6J6I2Q0</accession>
<organism evidence="2">
    <name type="scientific">freshwater metagenome</name>
    <dbReference type="NCBI Taxonomy" id="449393"/>
    <lineage>
        <taxon>unclassified sequences</taxon>
        <taxon>metagenomes</taxon>
        <taxon>ecological metagenomes</taxon>
    </lineage>
</organism>
<protein>
    <submittedName>
        <fullName evidence="2">Unannotated protein</fullName>
    </submittedName>
</protein>
<dbReference type="EMBL" id="CAEZVE010000081">
    <property type="protein sequence ID" value="CAB4620691.1"/>
    <property type="molecule type" value="Genomic_DNA"/>
</dbReference>
<gene>
    <name evidence="2" type="ORF">UFOPK1931_00511</name>
</gene>
<evidence type="ECO:0000256" key="1">
    <source>
        <dbReference type="SAM" id="MobiDB-lite"/>
    </source>
</evidence>
<feature type="region of interest" description="Disordered" evidence="1">
    <location>
        <begin position="1"/>
        <end position="25"/>
    </location>
</feature>
<reference evidence="2" key="1">
    <citation type="submission" date="2020-05" db="EMBL/GenBank/DDBJ databases">
        <authorList>
            <person name="Chiriac C."/>
            <person name="Salcher M."/>
            <person name="Ghai R."/>
            <person name="Kavagutti S V."/>
        </authorList>
    </citation>
    <scope>NUCLEOTIDE SEQUENCE</scope>
</reference>
<name>A0A6J6I2Q0_9ZZZZ</name>
<sequence>MSSFAQEYNGAMAKTPRSRDGYRDRHERGIRRPILSKLFKFGQTRSHGFEQYVETAVDYLKGIWEEDLAGLSWKVLDAPPVTDYTTEIPRWRVDRDTNTVVIYRIPTERFGTHSRQGVIEERLKVEEQVFEAIAELLDIDPWDLVPEYYNR</sequence>
<proteinExistence type="predicted"/>
<dbReference type="AlphaFoldDB" id="A0A6J6I2Q0"/>
<dbReference type="SUPFAM" id="SSF55486">
    <property type="entry name" value="Metalloproteases ('zincins'), catalytic domain"/>
    <property type="match status" value="1"/>
</dbReference>